<dbReference type="PROSITE" id="PS00028">
    <property type="entry name" value="ZINC_FINGER_C2H2_1"/>
    <property type="match status" value="2"/>
</dbReference>
<keyword evidence="1" id="KW-0862">Zinc</keyword>
<name>A0A672NUE9_SINGR</name>
<feature type="region of interest" description="Disordered" evidence="2">
    <location>
        <begin position="89"/>
        <end position="115"/>
    </location>
</feature>
<evidence type="ECO:0000313" key="5">
    <source>
        <dbReference type="Proteomes" id="UP000472262"/>
    </source>
</evidence>
<evidence type="ECO:0000259" key="3">
    <source>
        <dbReference type="PROSITE" id="PS50157"/>
    </source>
</evidence>
<reference evidence="4" key="2">
    <citation type="submission" date="2025-09" db="UniProtKB">
        <authorList>
            <consortium name="Ensembl"/>
        </authorList>
    </citation>
    <scope>IDENTIFICATION</scope>
</reference>
<evidence type="ECO:0000256" key="2">
    <source>
        <dbReference type="SAM" id="MobiDB-lite"/>
    </source>
</evidence>
<dbReference type="PROSITE" id="PS50157">
    <property type="entry name" value="ZINC_FINGER_C2H2_2"/>
    <property type="match status" value="1"/>
</dbReference>
<dbReference type="SMART" id="SM00355">
    <property type="entry name" value="ZnF_C2H2"/>
    <property type="match status" value="2"/>
</dbReference>
<organism evidence="4 5">
    <name type="scientific">Sinocyclocheilus grahami</name>
    <name type="common">Dianchi golden-line fish</name>
    <name type="synonym">Barbus grahami</name>
    <dbReference type="NCBI Taxonomy" id="75366"/>
    <lineage>
        <taxon>Eukaryota</taxon>
        <taxon>Metazoa</taxon>
        <taxon>Chordata</taxon>
        <taxon>Craniata</taxon>
        <taxon>Vertebrata</taxon>
        <taxon>Euteleostomi</taxon>
        <taxon>Actinopterygii</taxon>
        <taxon>Neopterygii</taxon>
        <taxon>Teleostei</taxon>
        <taxon>Ostariophysi</taxon>
        <taxon>Cypriniformes</taxon>
        <taxon>Cyprinidae</taxon>
        <taxon>Cyprininae</taxon>
        <taxon>Sinocyclocheilus</taxon>
    </lineage>
</organism>
<accession>A0A672NUE9</accession>
<proteinExistence type="predicted"/>
<evidence type="ECO:0000313" key="4">
    <source>
        <dbReference type="Ensembl" id="ENSSGRP00000054338.1"/>
    </source>
</evidence>
<dbReference type="Pfam" id="PF00096">
    <property type="entry name" value="zf-C2H2"/>
    <property type="match status" value="2"/>
</dbReference>
<keyword evidence="1" id="KW-0863">Zinc-finger</keyword>
<protein>
    <submittedName>
        <fullName evidence="4">Si:ch211-166g5.4</fullName>
    </submittedName>
</protein>
<reference evidence="4" key="1">
    <citation type="submission" date="2025-08" db="UniProtKB">
        <authorList>
            <consortium name="Ensembl"/>
        </authorList>
    </citation>
    <scope>IDENTIFICATION</scope>
</reference>
<dbReference type="Ensembl" id="ENSSGRT00000058054.1">
    <property type="protein sequence ID" value="ENSSGRP00000054338.1"/>
    <property type="gene ID" value="ENSSGRG00000028584.1"/>
</dbReference>
<dbReference type="SUPFAM" id="SSF57667">
    <property type="entry name" value="beta-beta-alpha zinc fingers"/>
    <property type="match status" value="1"/>
</dbReference>
<keyword evidence="5" id="KW-1185">Reference proteome</keyword>
<dbReference type="GO" id="GO:0008270">
    <property type="term" value="F:zinc ion binding"/>
    <property type="evidence" value="ECO:0007669"/>
    <property type="project" value="UniProtKB-KW"/>
</dbReference>
<dbReference type="Proteomes" id="UP000472262">
    <property type="component" value="Unassembled WGS sequence"/>
</dbReference>
<dbReference type="InterPro" id="IPR013087">
    <property type="entry name" value="Znf_C2H2_type"/>
</dbReference>
<dbReference type="Gene3D" id="3.30.160.60">
    <property type="entry name" value="Classic Zinc Finger"/>
    <property type="match status" value="1"/>
</dbReference>
<dbReference type="InterPro" id="IPR036236">
    <property type="entry name" value="Znf_C2H2_sf"/>
</dbReference>
<evidence type="ECO:0000256" key="1">
    <source>
        <dbReference type="PROSITE-ProRule" id="PRU00042"/>
    </source>
</evidence>
<dbReference type="AlphaFoldDB" id="A0A672NUE9"/>
<feature type="domain" description="C2H2-type" evidence="3">
    <location>
        <begin position="32"/>
        <end position="59"/>
    </location>
</feature>
<keyword evidence="1" id="KW-0479">Metal-binding</keyword>
<sequence length="115" mass="12979">MYLSVCLSDYLSVCLSIYITDHMRVHNQSQHHSCHLCNRSFTTLTYLRVHAQKHHGQEWKDSGGGFGTTGSGGVLVCQLCGVHCKTPTQLQGHMGTHNPPNHKKPRRNCEKRHSE</sequence>